<dbReference type="InterPro" id="IPR050248">
    <property type="entry name" value="Polysacc_deacetylase_ArnD"/>
</dbReference>
<dbReference type="Proteomes" id="UP000192276">
    <property type="component" value="Unassembled WGS sequence"/>
</dbReference>
<dbReference type="Gene3D" id="3.20.20.370">
    <property type="entry name" value="Glycoside hydrolase/deacetylase"/>
    <property type="match status" value="1"/>
</dbReference>
<dbReference type="PROSITE" id="PS51677">
    <property type="entry name" value="NODB"/>
    <property type="match status" value="1"/>
</dbReference>
<feature type="domain" description="NodB homology" evidence="2">
    <location>
        <begin position="65"/>
        <end position="274"/>
    </location>
</feature>
<organism evidence="3 4">
    <name type="scientific">Niastella populi</name>
    <dbReference type="NCBI Taxonomy" id="550983"/>
    <lineage>
        <taxon>Bacteria</taxon>
        <taxon>Pseudomonadati</taxon>
        <taxon>Bacteroidota</taxon>
        <taxon>Chitinophagia</taxon>
        <taxon>Chitinophagales</taxon>
        <taxon>Chitinophagaceae</taxon>
        <taxon>Niastella</taxon>
    </lineage>
</organism>
<dbReference type="RefSeq" id="WP_081159843.1">
    <property type="nucleotide sequence ID" value="NZ_LWBP01000002.1"/>
</dbReference>
<reference evidence="4" key="1">
    <citation type="submission" date="2016-04" db="EMBL/GenBank/DDBJ databases">
        <authorList>
            <person name="Chen L."/>
            <person name="Zhuang W."/>
            <person name="Wang G."/>
        </authorList>
    </citation>
    <scope>NUCLEOTIDE SEQUENCE [LARGE SCALE GENOMIC DNA]</scope>
    <source>
        <strain evidence="4">208</strain>
    </source>
</reference>
<dbReference type="GO" id="GO:0016810">
    <property type="term" value="F:hydrolase activity, acting on carbon-nitrogen (but not peptide) bonds"/>
    <property type="evidence" value="ECO:0007669"/>
    <property type="project" value="InterPro"/>
</dbReference>
<dbReference type="InterPro" id="IPR011330">
    <property type="entry name" value="Glyco_hydro/deAcase_b/a-brl"/>
</dbReference>
<accession>A0A1V9GBK0</accession>
<evidence type="ECO:0000313" key="3">
    <source>
        <dbReference type="EMBL" id="OQP67932.1"/>
    </source>
</evidence>
<dbReference type="PANTHER" id="PTHR10587">
    <property type="entry name" value="GLYCOSYL TRANSFERASE-RELATED"/>
    <property type="match status" value="1"/>
</dbReference>
<gene>
    <name evidence="3" type="ORF">A4R26_10550</name>
</gene>
<comment type="caution">
    <text evidence="3">The sequence shown here is derived from an EMBL/GenBank/DDBJ whole genome shotgun (WGS) entry which is preliminary data.</text>
</comment>
<evidence type="ECO:0000259" key="2">
    <source>
        <dbReference type="PROSITE" id="PS51677"/>
    </source>
</evidence>
<dbReference type="Pfam" id="PF01522">
    <property type="entry name" value="Polysacc_deac_1"/>
    <property type="match status" value="1"/>
</dbReference>
<sequence length="286" mass="32904">METNAEEGDSNTAAFFYRPLMLLLVLITTTKTTREGKLNHLQNNVPNDQPKEETVRASPPKKKKKKIYLTFDDGPNRGTRKVLSIAQQELVPVTFFIIGEHVFASTSQHATFDSLRIADSIELCNHSYTHAHNRYERFYRQPDSVVKDFMRCHDSLDLNNTIVRTPGRNIWRVDTLTFTDLKKSAAAADSLQKAGFTIMGWDLEWHYDHKTFTLKNRSADLMQEIDSLFAHNRTKVPEHLVVLAHDQVYDDPDDSCELHELIKTLKKREEYELVVASKYPGVKAPQ</sequence>
<protein>
    <recommendedName>
        <fullName evidence="2">NodB homology domain-containing protein</fullName>
    </recommendedName>
</protein>
<proteinExistence type="predicted"/>
<feature type="region of interest" description="Disordered" evidence="1">
    <location>
        <begin position="37"/>
        <end position="59"/>
    </location>
</feature>
<dbReference type="EMBL" id="LWBP01000002">
    <property type="protein sequence ID" value="OQP67932.1"/>
    <property type="molecule type" value="Genomic_DNA"/>
</dbReference>
<dbReference type="InterPro" id="IPR002509">
    <property type="entry name" value="NODB_dom"/>
</dbReference>
<evidence type="ECO:0000256" key="1">
    <source>
        <dbReference type="SAM" id="MobiDB-lite"/>
    </source>
</evidence>
<dbReference type="STRING" id="550983.A4R26_10550"/>
<dbReference type="SUPFAM" id="SSF88713">
    <property type="entry name" value="Glycoside hydrolase/deacetylase"/>
    <property type="match status" value="1"/>
</dbReference>
<dbReference type="GO" id="GO:0005975">
    <property type="term" value="P:carbohydrate metabolic process"/>
    <property type="evidence" value="ECO:0007669"/>
    <property type="project" value="InterPro"/>
</dbReference>
<keyword evidence="4" id="KW-1185">Reference proteome</keyword>
<name>A0A1V9GBK0_9BACT</name>
<evidence type="ECO:0000313" key="4">
    <source>
        <dbReference type="Proteomes" id="UP000192276"/>
    </source>
</evidence>
<dbReference type="OrthoDB" id="9812065at2"/>
<dbReference type="AlphaFoldDB" id="A0A1V9GBK0"/>